<gene>
    <name evidence="3" type="ORF">Kpho01_08380</name>
</gene>
<dbReference type="Pfam" id="PF02585">
    <property type="entry name" value="PIG-L"/>
    <property type="match status" value="1"/>
</dbReference>
<keyword evidence="1" id="KW-0862">Zinc</keyword>
<dbReference type="PANTHER" id="PTHR12993:SF26">
    <property type="entry name" value="1D-MYO-INOSITOL 2-ACETAMIDO-2-DEOXY-ALPHA-D-GLUCOPYRANOSIDE DEACETYLASE"/>
    <property type="match status" value="1"/>
</dbReference>
<evidence type="ECO:0000256" key="1">
    <source>
        <dbReference type="ARBA" id="ARBA00022833"/>
    </source>
</evidence>
<dbReference type="SUPFAM" id="SSF89372">
    <property type="entry name" value="Fucose-specific lectin"/>
    <property type="match status" value="1"/>
</dbReference>
<dbReference type="RefSeq" id="WP_081973446.1">
    <property type="nucleotide sequence ID" value="NZ_BSRX01000004.1"/>
</dbReference>
<keyword evidence="2" id="KW-0472">Membrane</keyword>
<dbReference type="EMBL" id="BSRX01000004">
    <property type="protein sequence ID" value="GLW52827.1"/>
    <property type="molecule type" value="Genomic_DNA"/>
</dbReference>
<dbReference type="AlphaFoldDB" id="A0A9W6UM51"/>
<dbReference type="Gene3D" id="3.40.50.10320">
    <property type="entry name" value="LmbE-like"/>
    <property type="match status" value="1"/>
</dbReference>
<dbReference type="SUPFAM" id="SSF102588">
    <property type="entry name" value="LmbE-like"/>
    <property type="match status" value="1"/>
</dbReference>
<comment type="caution">
    <text evidence="3">The sequence shown here is derived from an EMBL/GenBank/DDBJ whole genome shotgun (WGS) entry which is preliminary data.</text>
</comment>
<proteinExistence type="predicted"/>
<dbReference type="InterPro" id="IPR003737">
    <property type="entry name" value="GlcNAc_PI_deacetylase-related"/>
</dbReference>
<evidence type="ECO:0000256" key="2">
    <source>
        <dbReference type="SAM" id="Phobius"/>
    </source>
</evidence>
<reference evidence="3" key="1">
    <citation type="submission" date="2023-02" db="EMBL/GenBank/DDBJ databases">
        <title>Kitasatospora phosalacinea NBRC 14362.</title>
        <authorList>
            <person name="Ichikawa N."/>
            <person name="Sato H."/>
            <person name="Tonouchi N."/>
        </authorList>
    </citation>
    <scope>NUCLEOTIDE SEQUENCE</scope>
    <source>
        <strain evidence="3">NBRC 14362</strain>
    </source>
</reference>
<sequence length="704" mass="74583">MDFLRLTTTRRKVLAASIVGLGSVGVLEWAGWALTHRKEGGRAPAVPAAAQESGPFPDAARLSFLQIVAHPDDDLYFVNPGMQQAIARGCKLATVIVTAGEGDGINVDTDDPGRTAAPVDYAGYSAARHNGHRAAYARMATGSADAAWTSEALALDGGLVAEHCTLPDRPDLHLYFLNIRKQEDPYRGVLELWSGAAETMNTLPVPGSPVRDVQAVNRDQVVAALSDLLVRHRPHVVRTLDPDPEHDPGLPGIESSDHRDHTAVALFSLRAVARYRDATGAAPAVDHYRGYANRFWPYDLSEQDVAAKADLVDTYAGTDGRPCPEQNCGDYQLGPDPLRSTHIYSTKLRHEPTTDWLVRDADGRLAAFAVLAGRVVGWRERTAGRGDWTGPEPVDGGRGEGWMLPVVSALRGPDGRLHLVGLRRTEGAAGDAVLDVVHAVRERGAESFGAWESVGNPDAAGQQEQREIGVPAAAVDGDGRLHVLVRNFAQSLSLRVRGADGSWGEWAELGGTTVQDGPSAYTGRDGLVRVFVPDKHSTRSWTQQAPGGALGGSSAVPTGQVASGRVTALEDAQGSPLLVYREARTALVQVQRRSGPTGKWPKEPVQVGGGDGIGPVAAVWVGDHATDALLARLGTDLSLYTLTRNAAGVQVPWTRPSDLVVLRSAALATGPEGVPVAAVLGADGHPRVASYDAVAGAFGEWKAL</sequence>
<accession>A0A9W6UM51</accession>
<dbReference type="PANTHER" id="PTHR12993">
    <property type="entry name" value="N-ACETYLGLUCOSAMINYL-PHOSPHATIDYLINOSITOL DE-N-ACETYLASE-RELATED"/>
    <property type="match status" value="1"/>
</dbReference>
<name>A0A9W6UM51_9ACTN</name>
<evidence type="ECO:0000313" key="3">
    <source>
        <dbReference type="EMBL" id="GLW52827.1"/>
    </source>
</evidence>
<dbReference type="InterPro" id="IPR024078">
    <property type="entry name" value="LmbE-like_dom_sf"/>
</dbReference>
<dbReference type="OrthoDB" id="3860303at2"/>
<evidence type="ECO:0000313" key="4">
    <source>
        <dbReference type="Proteomes" id="UP001165143"/>
    </source>
</evidence>
<keyword evidence="2" id="KW-0812">Transmembrane</keyword>
<keyword evidence="2" id="KW-1133">Transmembrane helix</keyword>
<organism evidence="3 4">
    <name type="scientific">Kitasatospora phosalacinea</name>
    <dbReference type="NCBI Taxonomy" id="2065"/>
    <lineage>
        <taxon>Bacteria</taxon>
        <taxon>Bacillati</taxon>
        <taxon>Actinomycetota</taxon>
        <taxon>Actinomycetes</taxon>
        <taxon>Kitasatosporales</taxon>
        <taxon>Streptomycetaceae</taxon>
        <taxon>Kitasatospora</taxon>
    </lineage>
</organism>
<protein>
    <recommendedName>
        <fullName evidence="5">PIG-L family deacetylase</fullName>
    </recommendedName>
</protein>
<dbReference type="GO" id="GO:0016137">
    <property type="term" value="P:glycoside metabolic process"/>
    <property type="evidence" value="ECO:0007669"/>
    <property type="project" value="UniProtKB-ARBA"/>
</dbReference>
<feature type="transmembrane region" description="Helical" evidence="2">
    <location>
        <begin position="12"/>
        <end position="32"/>
    </location>
</feature>
<dbReference type="Proteomes" id="UP001165143">
    <property type="component" value="Unassembled WGS sequence"/>
</dbReference>
<evidence type="ECO:0008006" key="5">
    <source>
        <dbReference type="Google" id="ProtNLM"/>
    </source>
</evidence>
<dbReference type="GO" id="GO:0016811">
    <property type="term" value="F:hydrolase activity, acting on carbon-nitrogen (but not peptide) bonds, in linear amides"/>
    <property type="evidence" value="ECO:0007669"/>
    <property type="project" value="TreeGrafter"/>
</dbReference>